<accession>A0AAE1GQK8</accession>
<comment type="caution">
    <text evidence="1">The sequence shown here is derived from an EMBL/GenBank/DDBJ whole genome shotgun (WGS) entry which is preliminary data.</text>
</comment>
<proteinExistence type="predicted"/>
<dbReference type="AlphaFoldDB" id="A0AAE1GQK8"/>
<reference evidence="1" key="1">
    <citation type="submission" date="2023-10" db="EMBL/GenBank/DDBJ databases">
        <title>Genome assemblies of two species of porcelain crab, Petrolisthes cinctipes and Petrolisthes manimaculis (Anomura: Porcellanidae).</title>
        <authorList>
            <person name="Angst P."/>
        </authorList>
    </citation>
    <scope>NUCLEOTIDE SEQUENCE</scope>
    <source>
        <strain evidence="1">PB745_01</strain>
        <tissue evidence="1">Gill</tissue>
    </source>
</reference>
<gene>
    <name evidence="1" type="ORF">Pcinc_002150</name>
</gene>
<protein>
    <submittedName>
        <fullName evidence="1">Uncharacterized protein</fullName>
    </submittedName>
</protein>
<sequence>MQDVFKSMTGNVFDVARTATGNVQDVTKTATGNAEDVAKTATGNEPSIDVYWVMVGDSHIRNVFDSLLFRLPTGRTIYRLSSFPEVSSCEF</sequence>
<evidence type="ECO:0000313" key="2">
    <source>
        <dbReference type="Proteomes" id="UP001286313"/>
    </source>
</evidence>
<keyword evidence="2" id="KW-1185">Reference proteome</keyword>
<name>A0AAE1GQK8_PETCI</name>
<organism evidence="1 2">
    <name type="scientific">Petrolisthes cinctipes</name>
    <name type="common">Flat porcelain crab</name>
    <dbReference type="NCBI Taxonomy" id="88211"/>
    <lineage>
        <taxon>Eukaryota</taxon>
        <taxon>Metazoa</taxon>
        <taxon>Ecdysozoa</taxon>
        <taxon>Arthropoda</taxon>
        <taxon>Crustacea</taxon>
        <taxon>Multicrustacea</taxon>
        <taxon>Malacostraca</taxon>
        <taxon>Eumalacostraca</taxon>
        <taxon>Eucarida</taxon>
        <taxon>Decapoda</taxon>
        <taxon>Pleocyemata</taxon>
        <taxon>Anomura</taxon>
        <taxon>Galatheoidea</taxon>
        <taxon>Porcellanidae</taxon>
        <taxon>Petrolisthes</taxon>
    </lineage>
</organism>
<evidence type="ECO:0000313" key="1">
    <source>
        <dbReference type="EMBL" id="KAK3894048.1"/>
    </source>
</evidence>
<dbReference type="Proteomes" id="UP001286313">
    <property type="component" value="Unassembled WGS sequence"/>
</dbReference>
<dbReference type="EMBL" id="JAWQEG010000144">
    <property type="protein sequence ID" value="KAK3894048.1"/>
    <property type="molecule type" value="Genomic_DNA"/>
</dbReference>